<feature type="domain" description="DNA2/NAM7 helicase helicase" evidence="1">
    <location>
        <begin position="1294"/>
        <end position="1334"/>
    </location>
</feature>
<organism evidence="4 5">
    <name type="scientific">Collimonas rhizosphaerae</name>
    <dbReference type="NCBI Taxonomy" id="3126357"/>
    <lineage>
        <taxon>Bacteria</taxon>
        <taxon>Pseudomonadati</taxon>
        <taxon>Pseudomonadota</taxon>
        <taxon>Betaproteobacteria</taxon>
        <taxon>Burkholderiales</taxon>
        <taxon>Oxalobacteraceae</taxon>
        <taxon>Collimonas</taxon>
    </lineage>
</organism>
<dbReference type="InterPro" id="IPR041677">
    <property type="entry name" value="DNA2/NAM7_AAA_11"/>
</dbReference>
<dbReference type="CDD" id="cd18808">
    <property type="entry name" value="SF1_C_Upf1"/>
    <property type="match status" value="1"/>
</dbReference>
<dbReference type="InterPro" id="IPR041679">
    <property type="entry name" value="DNA2/NAM7-like_C"/>
</dbReference>
<dbReference type="InterPro" id="IPR011335">
    <property type="entry name" value="Restrct_endonuc-II-like"/>
</dbReference>
<dbReference type="EMBL" id="JBANDC010000004">
    <property type="protein sequence ID" value="MEM4987233.1"/>
    <property type="molecule type" value="Genomic_DNA"/>
</dbReference>
<dbReference type="Gene3D" id="3.40.50.300">
    <property type="entry name" value="P-loop containing nucleotide triphosphate hydrolases"/>
    <property type="match status" value="3"/>
</dbReference>
<dbReference type="PANTHER" id="PTHR10887">
    <property type="entry name" value="DNA2/NAM7 HELICASE FAMILY"/>
    <property type="match status" value="1"/>
</dbReference>
<dbReference type="Gene3D" id="3.40.960.10">
    <property type="entry name" value="VSR Endonuclease"/>
    <property type="match status" value="1"/>
</dbReference>
<comment type="caution">
    <text evidence="4">The sequence shown here is derived from an EMBL/GenBank/DDBJ whole genome shotgun (WGS) entry which is preliminary data.</text>
</comment>
<dbReference type="Pfam" id="PF13195">
    <property type="entry name" value="DUF4011"/>
    <property type="match status" value="1"/>
</dbReference>
<dbReference type="SUPFAM" id="SSF52540">
    <property type="entry name" value="P-loop containing nucleoside triphosphate hydrolases"/>
    <property type="match status" value="2"/>
</dbReference>
<feature type="domain" description="Restriction endonuclease type II-like" evidence="3">
    <location>
        <begin position="1600"/>
        <end position="1697"/>
    </location>
</feature>
<dbReference type="Proteomes" id="UP001495910">
    <property type="component" value="Unassembled WGS sequence"/>
</dbReference>
<keyword evidence="5" id="KW-1185">Reference proteome</keyword>
<dbReference type="InterPro" id="IPR047187">
    <property type="entry name" value="SF1_C_Upf1"/>
</dbReference>
<reference evidence="4 5" key="1">
    <citation type="submission" date="2024-02" db="EMBL/GenBank/DDBJ databases">
        <title>Draft genome sequence of Collimonas sp. strain H4R21, an effective mineral-weathering bacterial strain isolated from the beech rhizosphere.</title>
        <authorList>
            <person name="Morin E."/>
            <person name="Uroz S."/>
            <person name="Leveau J.H.J."/>
            <person name="Kumar R."/>
            <person name="Rey M.W."/>
            <person name="Pham J."/>
        </authorList>
    </citation>
    <scope>NUCLEOTIDE SEQUENCE [LARGE SCALE GENOMIC DNA]</scope>
    <source>
        <strain evidence="4 5">H4R21</strain>
    </source>
</reference>
<evidence type="ECO:0000259" key="2">
    <source>
        <dbReference type="Pfam" id="PF13087"/>
    </source>
</evidence>
<dbReference type="InterPro" id="IPR027417">
    <property type="entry name" value="P-loop_NTPase"/>
</dbReference>
<name>A0ABU9PT91_9BURK</name>
<accession>A0ABU9PT91</accession>
<dbReference type="InterPro" id="IPR045055">
    <property type="entry name" value="DNA2/NAM7-like"/>
</dbReference>
<dbReference type="Pfam" id="PF13087">
    <property type="entry name" value="AAA_12"/>
    <property type="match status" value="1"/>
</dbReference>
<proteinExistence type="predicted"/>
<dbReference type="RefSeq" id="WP_342828852.1">
    <property type="nucleotide sequence ID" value="NZ_JBANDC010000004.1"/>
</dbReference>
<feature type="domain" description="DNA2/NAM7 helicase-like C-terminal" evidence="2">
    <location>
        <begin position="1359"/>
        <end position="1554"/>
    </location>
</feature>
<evidence type="ECO:0000313" key="4">
    <source>
        <dbReference type="EMBL" id="MEM4987233.1"/>
    </source>
</evidence>
<dbReference type="Pfam" id="PF13086">
    <property type="entry name" value="AAA_11"/>
    <property type="match status" value="1"/>
</dbReference>
<dbReference type="SUPFAM" id="SSF52980">
    <property type="entry name" value="Restriction endonuclease-like"/>
    <property type="match status" value="1"/>
</dbReference>
<evidence type="ECO:0000313" key="5">
    <source>
        <dbReference type="Proteomes" id="UP001495910"/>
    </source>
</evidence>
<dbReference type="Pfam" id="PF18741">
    <property type="entry name" value="MTES_1575"/>
    <property type="match status" value="1"/>
</dbReference>
<evidence type="ECO:0000259" key="1">
    <source>
        <dbReference type="Pfam" id="PF13086"/>
    </source>
</evidence>
<sequence>MSESDDVSSEEVLPPELNLFSGSVPINEALNQLKLRLLDLTGRNRLINFKSATGKTLQFVHSNLDGVFKRMVIDAGKGVNIAVVPAPPSNEWELKNGRLVRPDARTYAARLGINTSYDLTNVGEREVTVDGSLMSSTQLRTLYYADELGKHGRKLEREARLAIEETGSNMLYLVFGFLEFPESPDSDKLYQAPLLCVPVTITATDSGQYTTFEVNYTGEELTDNLSLREKVKRDFGLNLPVYDDENDESVGLYLARVDKAVDSLPEWTVRRRMTLALLSFSNMLMVKDIDPETWVHGEKKSLLLTHPLIRQVFEGKQSTAGEATYASEYDIDAHPGGDLPLIYDADSSQHSALIDVLEGKSRVIEGPPGTGKSQTITNIVAASLQAGKTVLFVSEKLAALQVVKSRLEQAGLERFVLELHSNKTNKKRVLEDLESRILLRKPAIGELPQLLEQLTEKRDELRAYVQLLNSTEGNQLDLTLHQVMWRSELNRQRCGDQAEVVANIEYPAAIQLSTTKFMALCDRLKYLSEQYDVIEDFSAEHPFWGFFPTELTPEDTIPLHRILSTNAELLSGFNTAIESVGDLLGVSTSVPLSSEAAGKLVNTLCEVTPADPAEVDFSFLPALFTEVDPHGNEGLRILNDIAEQQKLIATLERERNASLTSNQPVSAALLAQANEILGALQSYGLAGVGQHELDNLKKSLFIATNDASIALSELEASATMFHVPFHGAFSDVARIGAMCEHIHSAPLELLHLRHEGLRDLSAVGAMQGLQSRLREIHSNEKNFEAKLYLDSVPSEPELREAIQVLREGDKWYRVLQAPWRKAIGLHRRLSRDKAKLSARKRLIELESLRAHQRSRKDWNEDGNLKRFGGFNFAGEQTPLDDLIAVANWVATASKSLADNQVSLEAFDPLTVDRSRLALLEAQEKVVAKALQSLQRFSTILDSAMLGGEATANLARTSRWAEQLRKASEIGAILTKAVDLLGVYVKPHESAVRGLRAIIASHNIPRCIDAINQHTAGKTLLGARFKGRDTALEAAFAAHTYGTLVKGSKLPPPVEQILLSADCTYNFTKLKSYIVAIHKGWQDLTDFEKAISEFGRFELRLWADTAPEDVTQYVAGLSTRTNIAVAQLSSLLPWAQYIQAREEAATAGLDGFIKVLEDGQLPPPKLKDAFSFRFYASIAQQAFITHKALRVFSGTRHTSVREDFARIDREIIKMRGSQVARDCIQASKVPFGATGARVSDKTELRLLEHLIPQQRPRVPLRKMLLSAGRAIQALKPCFMMGPQAVAQYLAPGHLNFDIIIMDEASQLKPEQALGAIARGAQLVVVGDPKQLPPTSFFSRISSADGDGEGPNQLATTDAESILDVCISHFQPVRTLRWHYRSQHESLIAFSNEAFYRGALVVFPSPFGKSKGLGLRYHYVRDGVYDNQMNNIEALRIVDAVVDHILHRPENSLGVVTLNVKQRDLISEMLEQRLKNVAGAVDFKEKWAAIGMGLFVKNLENVQGDERDCIMISTTFGKAPGTNVVRQNFGPISRQGGWRRLNVLFTRARKSVVVYSSMRPEDIVADKSTPEGTQALRNYLEFARDNVLPKKNETDLPPDSDFEVAVLDVLHARGYEVVPQLGVAGFRIDIAVKHPDYRSGYLAAIECDGASYHSGVSVRDRDRIRQEILESLGWHGRIWRIWSTDWFRNPKAEAEKLFGFLAKLRSVPLPTDYVQVLEEEQTEEESAELSEDVLATRVDEQAPEELVLDTDENEFEAEVGDLVTYAEASTPDVPVSVRITTHQTNLDLGMVAQGTPLGSVLLGSMLGETVTLRIPLKPPRHLLILSISRQRMGSTN</sequence>
<dbReference type="InterPro" id="IPR025103">
    <property type="entry name" value="DUF4011"/>
</dbReference>
<evidence type="ECO:0000259" key="3">
    <source>
        <dbReference type="Pfam" id="PF18741"/>
    </source>
</evidence>
<dbReference type="InterPro" id="IPR049468">
    <property type="entry name" value="Restrct_endonuc-II-like_dom"/>
</dbReference>
<dbReference type="PANTHER" id="PTHR10887:SF530">
    <property type="entry name" value="SUPERFAMILY I DNA HELICASES"/>
    <property type="match status" value="1"/>
</dbReference>
<gene>
    <name evidence="4" type="ORF">V8G57_07500</name>
</gene>
<protein>
    <submittedName>
        <fullName evidence="4">DUF4011 domain-containing protein</fullName>
    </submittedName>
</protein>